<evidence type="ECO:0000256" key="7">
    <source>
        <dbReference type="ARBA" id="ARBA00023136"/>
    </source>
</evidence>
<keyword evidence="8 9" id="KW-0325">Glycoprotein</keyword>
<dbReference type="AlphaFoldDB" id="A0A210QJU6"/>
<dbReference type="OrthoDB" id="6118936at2759"/>
<dbReference type="Pfam" id="PF03567">
    <property type="entry name" value="Sulfotransfer_2"/>
    <property type="match status" value="1"/>
</dbReference>
<sequence length="516" mass="58573">MPQVYGLMSDYKELLCTIRQCQHVLDLYLKSTGETYVTHLCVVHVEAYARRVVCRKGNHSSASYLSDGRIQKWASIFVKLTKTTLFLINAKFSKMLLSVRKVFVTLLSIVALFAIGLLSTLHVGQGRRLYIAHVDRLKLSNSSTAGLTAHYDHSTIPTPPLTMAQMFESRRVTLQEACAEEFNNSVKTTGRAPSFFYSRTAKLACCRTPKTGSSFWGTVILAIESKKNADDTFHTNRNSVHNRNLIGMQQFRNLTQDSLRLMVSREPYTRLFSAYVDKYFLLGALGRQIKNALKKGPFMMNGGPCGYAVSFVDFLNFVTDNALKGADLNEHFMPIVKLCDPCRMKFDIISRQETLTKDTQFVLEQLKLSDNKKTDLQNSLKKGIKNTLYALVSSYLSDYKTYSVDCPNKVSHFEKVWKTLQVQGYVSTKVAYPKREFQKMKTFNADAITLLIIKEMERFPLGKEDKALQRRSAVSIAYADVGQETIAKIQKVYKMDFLMFGYEMTPPNLRPGAITL</sequence>
<dbReference type="PANTHER" id="PTHR12137:SF54">
    <property type="entry name" value="CARBOHYDRATE SULFOTRANSFERASE"/>
    <property type="match status" value="1"/>
</dbReference>
<name>A0A210QJU6_MIZYE</name>
<comment type="similarity">
    <text evidence="2 9">Belongs to the sulfotransferase 2 family.</text>
</comment>
<evidence type="ECO:0000256" key="9">
    <source>
        <dbReference type="RuleBase" id="RU364020"/>
    </source>
</evidence>
<keyword evidence="5 9" id="KW-1133">Transmembrane helix</keyword>
<evidence type="ECO:0000256" key="3">
    <source>
        <dbReference type="ARBA" id="ARBA00022679"/>
    </source>
</evidence>
<evidence type="ECO:0000256" key="5">
    <source>
        <dbReference type="ARBA" id="ARBA00022989"/>
    </source>
</evidence>
<keyword evidence="7 9" id="KW-0472">Membrane</keyword>
<keyword evidence="6 9" id="KW-0333">Golgi apparatus</keyword>
<feature type="transmembrane region" description="Helical" evidence="9">
    <location>
        <begin position="102"/>
        <end position="121"/>
    </location>
</feature>
<comment type="subcellular location">
    <subcellularLocation>
        <location evidence="1 9">Golgi apparatus membrane</location>
        <topology evidence="1 9">Single-pass type II membrane protein</topology>
    </subcellularLocation>
</comment>
<keyword evidence="9" id="KW-0119">Carbohydrate metabolism</keyword>
<dbReference type="Proteomes" id="UP000242188">
    <property type="component" value="Unassembled WGS sequence"/>
</dbReference>
<evidence type="ECO:0000256" key="8">
    <source>
        <dbReference type="ARBA" id="ARBA00023180"/>
    </source>
</evidence>
<protein>
    <recommendedName>
        <fullName evidence="9">Carbohydrate sulfotransferase</fullName>
        <ecNumber evidence="9">2.8.2.-</ecNumber>
    </recommendedName>
</protein>
<dbReference type="GO" id="GO:0016051">
    <property type="term" value="P:carbohydrate biosynthetic process"/>
    <property type="evidence" value="ECO:0007669"/>
    <property type="project" value="InterPro"/>
</dbReference>
<evidence type="ECO:0000256" key="1">
    <source>
        <dbReference type="ARBA" id="ARBA00004323"/>
    </source>
</evidence>
<accession>A0A210QJU6</accession>
<dbReference type="InterPro" id="IPR005331">
    <property type="entry name" value="Sulfotransferase"/>
</dbReference>
<keyword evidence="4 9" id="KW-0812">Transmembrane</keyword>
<dbReference type="PANTHER" id="PTHR12137">
    <property type="entry name" value="CARBOHYDRATE SULFOTRANSFERASE"/>
    <property type="match status" value="1"/>
</dbReference>
<dbReference type="InterPro" id="IPR018011">
    <property type="entry name" value="Carb_sulfotrans_8-10"/>
</dbReference>
<evidence type="ECO:0000256" key="6">
    <source>
        <dbReference type="ARBA" id="ARBA00023034"/>
    </source>
</evidence>
<evidence type="ECO:0000256" key="4">
    <source>
        <dbReference type="ARBA" id="ARBA00022692"/>
    </source>
</evidence>
<gene>
    <name evidence="10" type="ORF">KP79_PYT18330</name>
</gene>
<reference evidence="10 11" key="1">
    <citation type="journal article" date="2017" name="Nat. Ecol. Evol.">
        <title>Scallop genome provides insights into evolution of bilaterian karyotype and development.</title>
        <authorList>
            <person name="Wang S."/>
            <person name="Zhang J."/>
            <person name="Jiao W."/>
            <person name="Li J."/>
            <person name="Xun X."/>
            <person name="Sun Y."/>
            <person name="Guo X."/>
            <person name="Huan P."/>
            <person name="Dong B."/>
            <person name="Zhang L."/>
            <person name="Hu X."/>
            <person name="Sun X."/>
            <person name="Wang J."/>
            <person name="Zhao C."/>
            <person name="Wang Y."/>
            <person name="Wang D."/>
            <person name="Huang X."/>
            <person name="Wang R."/>
            <person name="Lv J."/>
            <person name="Li Y."/>
            <person name="Zhang Z."/>
            <person name="Liu B."/>
            <person name="Lu W."/>
            <person name="Hui Y."/>
            <person name="Liang J."/>
            <person name="Zhou Z."/>
            <person name="Hou R."/>
            <person name="Li X."/>
            <person name="Liu Y."/>
            <person name="Li H."/>
            <person name="Ning X."/>
            <person name="Lin Y."/>
            <person name="Zhao L."/>
            <person name="Xing Q."/>
            <person name="Dou J."/>
            <person name="Li Y."/>
            <person name="Mao J."/>
            <person name="Guo H."/>
            <person name="Dou H."/>
            <person name="Li T."/>
            <person name="Mu C."/>
            <person name="Jiang W."/>
            <person name="Fu Q."/>
            <person name="Fu X."/>
            <person name="Miao Y."/>
            <person name="Liu J."/>
            <person name="Yu Q."/>
            <person name="Li R."/>
            <person name="Liao H."/>
            <person name="Li X."/>
            <person name="Kong Y."/>
            <person name="Jiang Z."/>
            <person name="Chourrout D."/>
            <person name="Li R."/>
            <person name="Bao Z."/>
        </authorList>
    </citation>
    <scope>NUCLEOTIDE SEQUENCE [LARGE SCALE GENOMIC DNA]</scope>
    <source>
        <strain evidence="10 11">PY_sf001</strain>
    </source>
</reference>
<dbReference type="EMBL" id="NEDP02003301">
    <property type="protein sequence ID" value="OWF49020.1"/>
    <property type="molecule type" value="Genomic_DNA"/>
</dbReference>
<dbReference type="GO" id="GO:0000139">
    <property type="term" value="C:Golgi membrane"/>
    <property type="evidence" value="ECO:0007669"/>
    <property type="project" value="UniProtKB-SubCell"/>
</dbReference>
<proteinExistence type="inferred from homology"/>
<dbReference type="EC" id="2.8.2.-" evidence="9"/>
<keyword evidence="11" id="KW-1185">Reference proteome</keyword>
<organism evidence="10 11">
    <name type="scientific">Mizuhopecten yessoensis</name>
    <name type="common">Japanese scallop</name>
    <name type="synonym">Patinopecten yessoensis</name>
    <dbReference type="NCBI Taxonomy" id="6573"/>
    <lineage>
        <taxon>Eukaryota</taxon>
        <taxon>Metazoa</taxon>
        <taxon>Spiralia</taxon>
        <taxon>Lophotrochozoa</taxon>
        <taxon>Mollusca</taxon>
        <taxon>Bivalvia</taxon>
        <taxon>Autobranchia</taxon>
        <taxon>Pteriomorphia</taxon>
        <taxon>Pectinida</taxon>
        <taxon>Pectinoidea</taxon>
        <taxon>Pectinidae</taxon>
        <taxon>Mizuhopecten</taxon>
    </lineage>
</organism>
<evidence type="ECO:0000313" key="10">
    <source>
        <dbReference type="EMBL" id="OWF49020.1"/>
    </source>
</evidence>
<keyword evidence="3 9" id="KW-0808">Transferase</keyword>
<evidence type="ECO:0000256" key="2">
    <source>
        <dbReference type="ARBA" id="ARBA00006339"/>
    </source>
</evidence>
<dbReference type="GO" id="GO:0008146">
    <property type="term" value="F:sulfotransferase activity"/>
    <property type="evidence" value="ECO:0007669"/>
    <property type="project" value="InterPro"/>
</dbReference>
<evidence type="ECO:0000313" key="11">
    <source>
        <dbReference type="Proteomes" id="UP000242188"/>
    </source>
</evidence>
<comment type="caution">
    <text evidence="10">The sequence shown here is derived from an EMBL/GenBank/DDBJ whole genome shotgun (WGS) entry which is preliminary data.</text>
</comment>
<keyword evidence="9" id="KW-0735">Signal-anchor</keyword>